<dbReference type="Gene3D" id="3.10.100.10">
    <property type="entry name" value="Mannose-Binding Protein A, subunit A"/>
    <property type="match status" value="1"/>
</dbReference>
<dbReference type="InterPro" id="IPR016187">
    <property type="entry name" value="CTDL_fold"/>
</dbReference>
<dbReference type="SMART" id="SM00034">
    <property type="entry name" value="CLECT"/>
    <property type="match status" value="1"/>
</dbReference>
<dbReference type="PROSITE" id="PS50041">
    <property type="entry name" value="C_TYPE_LECTIN_2"/>
    <property type="match status" value="1"/>
</dbReference>
<feature type="domain" description="C-type lectin" evidence="5">
    <location>
        <begin position="126"/>
        <end position="243"/>
    </location>
</feature>
<evidence type="ECO:0000313" key="6">
    <source>
        <dbReference type="EMBL" id="KPP69172.1"/>
    </source>
</evidence>
<proteinExistence type="predicted"/>
<evidence type="ECO:0000256" key="4">
    <source>
        <dbReference type="SAM" id="Phobius"/>
    </source>
</evidence>
<feature type="transmembrane region" description="Helical" evidence="4">
    <location>
        <begin position="44"/>
        <end position="63"/>
    </location>
</feature>
<comment type="caution">
    <text evidence="6">The sequence shown here is derived from an EMBL/GenBank/DDBJ whole genome shotgun (WGS) entry which is preliminary data.</text>
</comment>
<dbReference type="InterPro" id="IPR001304">
    <property type="entry name" value="C-type_lectin-like"/>
</dbReference>
<protein>
    <submittedName>
        <fullName evidence="6">CD209 antigen-like protein E-like</fullName>
    </submittedName>
</protein>
<dbReference type="InterPro" id="IPR033992">
    <property type="entry name" value="NKR-like_CTLD"/>
</dbReference>
<feature type="non-terminal residue" evidence="6">
    <location>
        <position position="264"/>
    </location>
</feature>
<dbReference type="SUPFAM" id="SSF56436">
    <property type="entry name" value="C-type lectin-like"/>
    <property type="match status" value="1"/>
</dbReference>
<evidence type="ECO:0000256" key="1">
    <source>
        <dbReference type="ARBA" id="ARBA00004167"/>
    </source>
</evidence>
<gene>
    <name evidence="6" type="ORF">Z043_112095</name>
</gene>
<dbReference type="GO" id="GO:0016020">
    <property type="term" value="C:membrane"/>
    <property type="evidence" value="ECO:0007669"/>
    <property type="project" value="UniProtKB-SubCell"/>
</dbReference>
<dbReference type="PANTHER" id="PTHR46746">
    <property type="entry name" value="KILLER CELL LECTIN-LIKE RECEPTOR SUBFAMILY F MEMBER 2"/>
    <property type="match status" value="1"/>
</dbReference>
<dbReference type="CDD" id="cd03593">
    <property type="entry name" value="CLECT_NK_receptors_like"/>
    <property type="match status" value="1"/>
</dbReference>
<dbReference type="Pfam" id="PF00059">
    <property type="entry name" value="Lectin_C"/>
    <property type="match status" value="1"/>
</dbReference>
<dbReference type="GO" id="GO:0030246">
    <property type="term" value="F:carbohydrate binding"/>
    <property type="evidence" value="ECO:0007669"/>
    <property type="project" value="UniProtKB-KW"/>
</dbReference>
<reference evidence="6 7" key="1">
    <citation type="submission" date="2015-08" db="EMBL/GenBank/DDBJ databases">
        <title>The genome of the Asian arowana (Scleropages formosus).</title>
        <authorList>
            <person name="Tan M.H."/>
            <person name="Gan H.M."/>
            <person name="Croft L.J."/>
            <person name="Austin C.M."/>
        </authorList>
    </citation>
    <scope>NUCLEOTIDE SEQUENCE [LARGE SCALE GENOMIC DNA]</scope>
    <source>
        <strain evidence="6">Aro1</strain>
    </source>
</reference>
<keyword evidence="3" id="KW-1015">Disulfide bond</keyword>
<organism evidence="6 7">
    <name type="scientific">Scleropages formosus</name>
    <name type="common">Asian bonytongue</name>
    <name type="synonym">Osteoglossum formosum</name>
    <dbReference type="NCBI Taxonomy" id="113540"/>
    <lineage>
        <taxon>Eukaryota</taxon>
        <taxon>Metazoa</taxon>
        <taxon>Chordata</taxon>
        <taxon>Craniata</taxon>
        <taxon>Vertebrata</taxon>
        <taxon>Euteleostomi</taxon>
        <taxon>Actinopterygii</taxon>
        <taxon>Neopterygii</taxon>
        <taxon>Teleostei</taxon>
        <taxon>Osteoglossocephala</taxon>
        <taxon>Osteoglossomorpha</taxon>
        <taxon>Osteoglossiformes</taxon>
        <taxon>Osteoglossidae</taxon>
        <taxon>Scleropages</taxon>
    </lineage>
</organism>
<dbReference type="AlphaFoldDB" id="A0A0P7U4W0"/>
<evidence type="ECO:0000259" key="5">
    <source>
        <dbReference type="PROSITE" id="PS50041"/>
    </source>
</evidence>
<accession>A0A0P7U4W0</accession>
<sequence length="264" mass="29438">MAKWHDQNTSLASRVLLTSSQFGVSTSIKATTAGGGWCRRVVCLLAAVTLTKGLLLTVAFFFLKLAARKQEHLAHCHAHLNATAVLLNATQDSMRFEDAVEKITSHLSSDPPEEMCTHCPPPWSCYETRCYYFSAGREGARTWNESAQFCMQWDASLAVIDDLREMEFIQAEMRTLALPQFPWVGLTDSAEEDRWLWQDGSLHRDRALPSVQWNSDQRDCVDVRGDGSLFAVNCEVVGPWVCERPAVRRHLAAPSSSPGPPMAP</sequence>
<keyword evidence="4" id="KW-0812">Transmembrane</keyword>
<dbReference type="InterPro" id="IPR051379">
    <property type="entry name" value="C-type_Lectin_Receptor_IMM"/>
</dbReference>
<comment type="subcellular location">
    <subcellularLocation>
        <location evidence="1">Membrane</location>
        <topology evidence="1">Single-pass membrane protein</topology>
    </subcellularLocation>
</comment>
<dbReference type="InterPro" id="IPR016186">
    <property type="entry name" value="C-type_lectin-like/link_sf"/>
</dbReference>
<name>A0A0P7U4W0_SCLFO</name>
<evidence type="ECO:0000256" key="2">
    <source>
        <dbReference type="ARBA" id="ARBA00022734"/>
    </source>
</evidence>
<keyword evidence="4" id="KW-0472">Membrane</keyword>
<dbReference type="EMBL" id="JARO02004092">
    <property type="protein sequence ID" value="KPP69172.1"/>
    <property type="molecule type" value="Genomic_DNA"/>
</dbReference>
<evidence type="ECO:0000313" key="7">
    <source>
        <dbReference type="Proteomes" id="UP000034805"/>
    </source>
</evidence>
<keyword evidence="2" id="KW-0430">Lectin</keyword>
<dbReference type="Proteomes" id="UP000034805">
    <property type="component" value="Unassembled WGS sequence"/>
</dbReference>
<evidence type="ECO:0000256" key="3">
    <source>
        <dbReference type="ARBA" id="ARBA00023157"/>
    </source>
</evidence>
<keyword evidence="4" id="KW-1133">Transmembrane helix</keyword>
<dbReference type="PANTHER" id="PTHR46746:SF9">
    <property type="entry name" value="CD209 ANTIGEN-LIKE PROTEIN C-LIKE"/>
    <property type="match status" value="1"/>
</dbReference>
<dbReference type="STRING" id="113540.ENSSFOP00015000052"/>